<dbReference type="Pfam" id="PF00328">
    <property type="entry name" value="His_Phos_2"/>
    <property type="match status" value="1"/>
</dbReference>
<dbReference type="EC" id="3.1.3.2" evidence="3"/>
<dbReference type="Gene3D" id="3.40.50.1240">
    <property type="entry name" value="Phosphoglycerate mutase-like"/>
    <property type="match status" value="1"/>
</dbReference>
<evidence type="ECO:0000256" key="7">
    <source>
        <dbReference type="ARBA" id="ARBA00023180"/>
    </source>
</evidence>
<keyword evidence="7" id="KW-0325">Glycoprotein</keyword>
<sequence length="469" mass="53934">MNVNVKTNVMLFGVVESVSNVVEDRINHDKLNVTDMLTKLGVGQEIPRKIIRIGKPTVSNMRPIKLIFESQEIAKKVIQSARNLKIKTVKQDLTTMQREELKTCLRELDDRKGRGELNLKIKYVNGVPKIFRHGHRTTERSASSLYPNDPYKNEKYYPYGYGQLTNKGKRKAFALGQWLRKRYNAFLGNLYHPNIMDAVSSGYNRTSATLSIVLAGLYPPKGTDLDWNKNLNWQPVLYNQLSSKENYLSLALATCPRFIKLFDEYLNTSAAKTKIQLYKPLSNYIQEKSGGALPDMISAVFFYDILATQQEWGLKLPKWAELIYPNILYGASLDFYEMMMTTTEMKRLNIGKISNKILPPERKLFIYSGHDYNLTFLQIVLGAYTKHRPTYGACLIIEVHQINKVYGIKIYYDTTSKGHPKLLKISGCNYFCPFKKFYSLVKQYLPTRDTNCSTTTINSHSDFATMFKL</sequence>
<evidence type="ECO:0000256" key="5">
    <source>
        <dbReference type="ARBA" id="ARBA00022801"/>
    </source>
</evidence>
<evidence type="ECO:0000313" key="8">
    <source>
        <dbReference type="EMBL" id="KAK4880925.1"/>
    </source>
</evidence>
<dbReference type="EMBL" id="JARPUR010000002">
    <property type="protein sequence ID" value="KAK4880925.1"/>
    <property type="molecule type" value="Genomic_DNA"/>
</dbReference>
<dbReference type="PANTHER" id="PTHR11567">
    <property type="entry name" value="ACID PHOSPHATASE-RELATED"/>
    <property type="match status" value="1"/>
</dbReference>
<dbReference type="PANTHER" id="PTHR11567:SF211">
    <property type="entry name" value="PROSTATIC ACID PHOSPHATASE"/>
    <property type="match status" value="1"/>
</dbReference>
<evidence type="ECO:0000313" key="9">
    <source>
        <dbReference type="Proteomes" id="UP001353858"/>
    </source>
</evidence>
<dbReference type="SUPFAM" id="SSF53254">
    <property type="entry name" value="Phosphoglycerate mutase-like"/>
    <property type="match status" value="1"/>
</dbReference>
<evidence type="ECO:0000256" key="4">
    <source>
        <dbReference type="ARBA" id="ARBA00022729"/>
    </source>
</evidence>
<reference evidence="9" key="1">
    <citation type="submission" date="2023-01" db="EMBL/GenBank/DDBJ databases">
        <title>Key to firefly adult light organ development and bioluminescence: homeobox transcription factors regulate luciferase expression and transportation to peroxisome.</title>
        <authorList>
            <person name="Fu X."/>
        </authorList>
    </citation>
    <scope>NUCLEOTIDE SEQUENCE [LARGE SCALE GENOMIC DNA]</scope>
</reference>
<keyword evidence="5" id="KW-0378">Hydrolase</keyword>
<dbReference type="InterPro" id="IPR050645">
    <property type="entry name" value="Histidine_acid_phosphatase"/>
</dbReference>
<keyword evidence="4" id="KW-0732">Signal</keyword>
<dbReference type="AlphaFoldDB" id="A0AAN7Q5M1"/>
<name>A0AAN7Q5M1_9COLE</name>
<comment type="catalytic activity">
    <reaction evidence="1">
        <text>a phosphate monoester + H2O = an alcohol + phosphate</text>
        <dbReference type="Rhea" id="RHEA:15017"/>
        <dbReference type="ChEBI" id="CHEBI:15377"/>
        <dbReference type="ChEBI" id="CHEBI:30879"/>
        <dbReference type="ChEBI" id="CHEBI:43474"/>
        <dbReference type="ChEBI" id="CHEBI:67140"/>
        <dbReference type="EC" id="3.1.3.2"/>
    </reaction>
</comment>
<evidence type="ECO:0000256" key="1">
    <source>
        <dbReference type="ARBA" id="ARBA00000032"/>
    </source>
</evidence>
<dbReference type="InterPro" id="IPR029033">
    <property type="entry name" value="His_PPase_superfam"/>
</dbReference>
<gene>
    <name evidence="8" type="ORF">RN001_004244</name>
</gene>
<keyword evidence="6" id="KW-1015">Disulfide bond</keyword>
<evidence type="ECO:0000256" key="2">
    <source>
        <dbReference type="ARBA" id="ARBA00005375"/>
    </source>
</evidence>
<dbReference type="GO" id="GO:0003993">
    <property type="term" value="F:acid phosphatase activity"/>
    <property type="evidence" value="ECO:0007669"/>
    <property type="project" value="UniProtKB-EC"/>
</dbReference>
<evidence type="ECO:0000256" key="3">
    <source>
        <dbReference type="ARBA" id="ARBA00012646"/>
    </source>
</evidence>
<comment type="similarity">
    <text evidence="2">Belongs to the histidine acid phosphatase family.</text>
</comment>
<protein>
    <recommendedName>
        <fullName evidence="3">acid phosphatase</fullName>
        <ecNumber evidence="3">3.1.3.2</ecNumber>
    </recommendedName>
</protein>
<dbReference type="CDD" id="cd07061">
    <property type="entry name" value="HP_HAP_like"/>
    <property type="match status" value="1"/>
</dbReference>
<accession>A0AAN7Q5M1</accession>
<comment type="caution">
    <text evidence="8">The sequence shown here is derived from an EMBL/GenBank/DDBJ whole genome shotgun (WGS) entry which is preliminary data.</text>
</comment>
<dbReference type="InterPro" id="IPR000560">
    <property type="entry name" value="His_Pase_clade-2"/>
</dbReference>
<organism evidence="8 9">
    <name type="scientific">Aquatica leii</name>
    <dbReference type="NCBI Taxonomy" id="1421715"/>
    <lineage>
        <taxon>Eukaryota</taxon>
        <taxon>Metazoa</taxon>
        <taxon>Ecdysozoa</taxon>
        <taxon>Arthropoda</taxon>
        <taxon>Hexapoda</taxon>
        <taxon>Insecta</taxon>
        <taxon>Pterygota</taxon>
        <taxon>Neoptera</taxon>
        <taxon>Endopterygota</taxon>
        <taxon>Coleoptera</taxon>
        <taxon>Polyphaga</taxon>
        <taxon>Elateriformia</taxon>
        <taxon>Elateroidea</taxon>
        <taxon>Lampyridae</taxon>
        <taxon>Luciolinae</taxon>
        <taxon>Aquatica</taxon>
    </lineage>
</organism>
<keyword evidence="9" id="KW-1185">Reference proteome</keyword>
<evidence type="ECO:0000256" key="6">
    <source>
        <dbReference type="ARBA" id="ARBA00023157"/>
    </source>
</evidence>
<proteinExistence type="inferred from homology"/>
<dbReference type="Proteomes" id="UP001353858">
    <property type="component" value="Unassembled WGS sequence"/>
</dbReference>